<dbReference type="GO" id="GO:0009635">
    <property type="term" value="P:response to herbicide"/>
    <property type="evidence" value="ECO:0007669"/>
    <property type="project" value="UniProtKB-ARBA"/>
</dbReference>
<dbReference type="EC" id="2.5.1.18" evidence="2"/>
<gene>
    <name evidence="7" type="ORF">CB5_LOCUS24023</name>
</gene>
<proteinExistence type="inferred from homology"/>
<protein>
    <recommendedName>
        <fullName evidence="2">glutathione transferase</fullName>
        <ecNumber evidence="2">2.5.1.18</ecNumber>
    </recommendedName>
</protein>
<organism evidence="7">
    <name type="scientific">Ananas comosus var. bracteatus</name>
    <name type="common">red pineapple</name>
    <dbReference type="NCBI Taxonomy" id="296719"/>
    <lineage>
        <taxon>Eukaryota</taxon>
        <taxon>Viridiplantae</taxon>
        <taxon>Streptophyta</taxon>
        <taxon>Embryophyta</taxon>
        <taxon>Tracheophyta</taxon>
        <taxon>Spermatophyta</taxon>
        <taxon>Magnoliopsida</taxon>
        <taxon>Liliopsida</taxon>
        <taxon>Poales</taxon>
        <taxon>Bromeliaceae</taxon>
        <taxon>Bromelioideae</taxon>
        <taxon>Ananas</taxon>
    </lineage>
</organism>
<evidence type="ECO:0000256" key="3">
    <source>
        <dbReference type="ARBA" id="ARBA00022679"/>
    </source>
</evidence>
<dbReference type="InterPro" id="IPR004045">
    <property type="entry name" value="Glutathione_S-Trfase_N"/>
</dbReference>
<evidence type="ECO:0000259" key="5">
    <source>
        <dbReference type="PROSITE" id="PS50404"/>
    </source>
</evidence>
<dbReference type="GO" id="GO:0043295">
    <property type="term" value="F:glutathione binding"/>
    <property type="evidence" value="ECO:0007669"/>
    <property type="project" value="TreeGrafter"/>
</dbReference>
<reference evidence="7" key="1">
    <citation type="submission" date="2020-07" db="EMBL/GenBank/DDBJ databases">
        <authorList>
            <person name="Lin J."/>
        </authorList>
    </citation>
    <scope>NUCLEOTIDE SEQUENCE</scope>
</reference>
<dbReference type="InterPro" id="IPR036282">
    <property type="entry name" value="Glutathione-S-Trfase_C_sf"/>
</dbReference>
<evidence type="ECO:0000259" key="6">
    <source>
        <dbReference type="PROSITE" id="PS50405"/>
    </source>
</evidence>
<dbReference type="SUPFAM" id="SSF47616">
    <property type="entry name" value="GST C-terminal domain-like"/>
    <property type="match status" value="1"/>
</dbReference>
<dbReference type="Gene3D" id="3.40.30.10">
    <property type="entry name" value="Glutaredoxin"/>
    <property type="match status" value="1"/>
</dbReference>
<dbReference type="Gene3D" id="1.20.1050.130">
    <property type="match status" value="1"/>
</dbReference>
<dbReference type="PANTHER" id="PTHR43900">
    <property type="entry name" value="GLUTATHIONE S-TRANSFERASE RHO"/>
    <property type="match status" value="1"/>
</dbReference>
<keyword evidence="3" id="KW-0808">Transferase</keyword>
<evidence type="ECO:0000313" key="7">
    <source>
        <dbReference type="EMBL" id="CAD1840812.1"/>
    </source>
</evidence>
<evidence type="ECO:0000256" key="1">
    <source>
        <dbReference type="ARBA" id="ARBA00010128"/>
    </source>
</evidence>
<dbReference type="InterPro" id="IPR036249">
    <property type="entry name" value="Thioredoxin-like_sf"/>
</dbReference>
<dbReference type="PROSITE" id="PS50405">
    <property type="entry name" value="GST_CTER"/>
    <property type="match status" value="1"/>
</dbReference>
<dbReference type="FunFam" id="3.40.30.10:FF:000016">
    <property type="entry name" value="Glutathione S-transferase F2"/>
    <property type="match status" value="1"/>
</dbReference>
<dbReference type="AlphaFoldDB" id="A0A6V7QCH1"/>
<dbReference type="PROSITE" id="PS50404">
    <property type="entry name" value="GST_NTER"/>
    <property type="match status" value="1"/>
</dbReference>
<dbReference type="FunFam" id="1.20.1050.10:FF:000004">
    <property type="entry name" value="Glutathione S-transferase F2"/>
    <property type="match status" value="1"/>
</dbReference>
<comment type="similarity">
    <text evidence="1">Belongs to the GST superfamily. Phi family.</text>
</comment>
<feature type="domain" description="GST C-terminal" evidence="6">
    <location>
        <begin position="47"/>
        <end position="172"/>
    </location>
</feature>
<evidence type="ECO:0000256" key="4">
    <source>
        <dbReference type="ARBA" id="ARBA00047960"/>
    </source>
</evidence>
<dbReference type="GO" id="GO:0004364">
    <property type="term" value="F:glutathione transferase activity"/>
    <property type="evidence" value="ECO:0007669"/>
    <property type="project" value="UniProtKB-EC"/>
</dbReference>
<comment type="catalytic activity">
    <reaction evidence="4">
        <text>RX + glutathione = an S-substituted glutathione + a halide anion + H(+)</text>
        <dbReference type="Rhea" id="RHEA:16437"/>
        <dbReference type="ChEBI" id="CHEBI:15378"/>
        <dbReference type="ChEBI" id="CHEBI:16042"/>
        <dbReference type="ChEBI" id="CHEBI:17792"/>
        <dbReference type="ChEBI" id="CHEBI:57925"/>
        <dbReference type="ChEBI" id="CHEBI:90779"/>
        <dbReference type="EC" id="2.5.1.18"/>
    </reaction>
</comment>
<dbReference type="InterPro" id="IPR010987">
    <property type="entry name" value="Glutathione-S-Trfase_C-like"/>
</dbReference>
<dbReference type="InterPro" id="IPR004046">
    <property type="entry name" value="GST_C"/>
</dbReference>
<dbReference type="SUPFAM" id="SSF52833">
    <property type="entry name" value="Thioredoxin-like"/>
    <property type="match status" value="1"/>
</dbReference>
<accession>A0A6V7QCH1</accession>
<dbReference type="Pfam" id="PF00043">
    <property type="entry name" value="GST_C"/>
    <property type="match status" value="1"/>
</dbReference>
<name>A0A6V7QCH1_ANACO</name>
<dbReference type="GO" id="GO:0005737">
    <property type="term" value="C:cytoplasm"/>
    <property type="evidence" value="ECO:0007669"/>
    <property type="project" value="TreeGrafter"/>
</dbReference>
<evidence type="ECO:0000256" key="2">
    <source>
        <dbReference type="ARBA" id="ARBA00012452"/>
    </source>
</evidence>
<dbReference type="GO" id="GO:0006749">
    <property type="term" value="P:glutathione metabolic process"/>
    <property type="evidence" value="ECO:0007669"/>
    <property type="project" value="TreeGrafter"/>
</dbReference>
<sequence>MVVKIYGTGTAVCPQRVMHCLVELGVEFELVEVNLEKMEHKKPEYMAKQPFGQVPYIVDGEFELFESRAILRYYGASGVPGNKAEAEAAVEKLDKVLEIYERQLSKTKYLAGNEFTLADLTHIPATRYLVENCNMDHLITGKKHVKAWWEDITSRPAWKKTMSFVESRVSHFYP</sequence>
<feature type="domain" description="GST N-terminal" evidence="5">
    <location>
        <begin position="1"/>
        <end position="82"/>
    </location>
</feature>
<dbReference type="EMBL" id="LR862135">
    <property type="protein sequence ID" value="CAD1840812.1"/>
    <property type="molecule type" value="Genomic_DNA"/>
</dbReference>
<dbReference type="Pfam" id="PF02798">
    <property type="entry name" value="GST_N"/>
    <property type="match status" value="1"/>
</dbReference>
<dbReference type="PANTHER" id="PTHR43900:SF54">
    <property type="entry name" value="GLUTATHIONE S-TRANSFERASE F12"/>
    <property type="match status" value="1"/>
</dbReference>